<dbReference type="Proteomes" id="UP001432322">
    <property type="component" value="Unassembled WGS sequence"/>
</dbReference>
<feature type="non-terminal residue" evidence="2">
    <location>
        <position position="1"/>
    </location>
</feature>
<gene>
    <name evidence="2" type="ORF">PFISCL1PPCAC_28198</name>
</gene>
<dbReference type="EMBL" id="BTSY01000007">
    <property type="protein sequence ID" value="GMT36901.1"/>
    <property type="molecule type" value="Genomic_DNA"/>
</dbReference>
<evidence type="ECO:0000313" key="2">
    <source>
        <dbReference type="EMBL" id="GMT36901.1"/>
    </source>
</evidence>
<feature type="compositionally biased region" description="Gly residues" evidence="1">
    <location>
        <begin position="10"/>
        <end position="28"/>
    </location>
</feature>
<name>A0AAV5WWZ0_9BILA</name>
<dbReference type="AlphaFoldDB" id="A0AAV5WWZ0"/>
<accession>A0AAV5WWZ0</accession>
<organism evidence="2 3">
    <name type="scientific">Pristionchus fissidentatus</name>
    <dbReference type="NCBI Taxonomy" id="1538716"/>
    <lineage>
        <taxon>Eukaryota</taxon>
        <taxon>Metazoa</taxon>
        <taxon>Ecdysozoa</taxon>
        <taxon>Nematoda</taxon>
        <taxon>Chromadorea</taxon>
        <taxon>Rhabditida</taxon>
        <taxon>Rhabditina</taxon>
        <taxon>Diplogasteromorpha</taxon>
        <taxon>Diplogasteroidea</taxon>
        <taxon>Neodiplogasteridae</taxon>
        <taxon>Pristionchus</taxon>
    </lineage>
</organism>
<evidence type="ECO:0000256" key="1">
    <source>
        <dbReference type="SAM" id="MobiDB-lite"/>
    </source>
</evidence>
<sequence length="74" mass="7374">LGDVLRGVEGEVGGNGAGQDSDGVGGGHAIEDRQFSVSIGGKVGEGDGEDASVLSRKKVFAMGVLGDSKRESGR</sequence>
<reference evidence="2" key="1">
    <citation type="submission" date="2023-10" db="EMBL/GenBank/DDBJ databases">
        <title>Genome assembly of Pristionchus species.</title>
        <authorList>
            <person name="Yoshida K."/>
            <person name="Sommer R.J."/>
        </authorList>
    </citation>
    <scope>NUCLEOTIDE SEQUENCE</scope>
    <source>
        <strain evidence="2">RS5133</strain>
    </source>
</reference>
<comment type="caution">
    <text evidence="2">The sequence shown here is derived from an EMBL/GenBank/DDBJ whole genome shotgun (WGS) entry which is preliminary data.</text>
</comment>
<proteinExistence type="predicted"/>
<feature type="region of interest" description="Disordered" evidence="1">
    <location>
        <begin position="1"/>
        <end position="31"/>
    </location>
</feature>
<protein>
    <submittedName>
        <fullName evidence="2">Uncharacterized protein</fullName>
    </submittedName>
</protein>
<keyword evidence="3" id="KW-1185">Reference proteome</keyword>
<feature type="non-terminal residue" evidence="2">
    <location>
        <position position="74"/>
    </location>
</feature>
<evidence type="ECO:0000313" key="3">
    <source>
        <dbReference type="Proteomes" id="UP001432322"/>
    </source>
</evidence>